<protein>
    <submittedName>
        <fullName evidence="6">Putative ABC transporter ATP-binding protein</fullName>
    </submittedName>
</protein>
<proteinExistence type="predicted"/>
<dbReference type="GO" id="GO:0005886">
    <property type="term" value="C:plasma membrane"/>
    <property type="evidence" value="ECO:0007669"/>
    <property type="project" value="TreeGrafter"/>
</dbReference>
<gene>
    <name evidence="6" type="ORF">COCCU_08790</name>
</gene>
<evidence type="ECO:0000256" key="1">
    <source>
        <dbReference type="ARBA" id="ARBA00022448"/>
    </source>
</evidence>
<dbReference type="PROSITE" id="PS00211">
    <property type="entry name" value="ABC_TRANSPORTER_1"/>
    <property type="match status" value="1"/>
</dbReference>
<evidence type="ECO:0000313" key="7">
    <source>
        <dbReference type="Proteomes" id="UP000424462"/>
    </source>
</evidence>
<organism evidence="6 7">
    <name type="scientific">Corynebacterium occultum</name>
    <dbReference type="NCBI Taxonomy" id="2675219"/>
    <lineage>
        <taxon>Bacteria</taxon>
        <taxon>Bacillati</taxon>
        <taxon>Actinomycetota</taxon>
        <taxon>Actinomycetes</taxon>
        <taxon>Mycobacteriales</taxon>
        <taxon>Corynebacteriaceae</taxon>
        <taxon>Corynebacterium</taxon>
    </lineage>
</organism>
<dbReference type="PROSITE" id="PS50893">
    <property type="entry name" value="ABC_TRANSPORTER_2"/>
    <property type="match status" value="1"/>
</dbReference>
<dbReference type="GO" id="GO:0016887">
    <property type="term" value="F:ATP hydrolysis activity"/>
    <property type="evidence" value="ECO:0007669"/>
    <property type="project" value="InterPro"/>
</dbReference>
<evidence type="ECO:0000256" key="4">
    <source>
        <dbReference type="SAM" id="MobiDB-lite"/>
    </source>
</evidence>
<dbReference type="InterPro" id="IPR017911">
    <property type="entry name" value="MacB-like_ATP-bd"/>
</dbReference>
<dbReference type="Proteomes" id="UP000424462">
    <property type="component" value="Chromosome"/>
</dbReference>
<dbReference type="EMBL" id="CP046455">
    <property type="protein sequence ID" value="QGU07682.1"/>
    <property type="molecule type" value="Genomic_DNA"/>
</dbReference>
<dbReference type="InterPro" id="IPR017871">
    <property type="entry name" value="ABC_transporter-like_CS"/>
</dbReference>
<feature type="region of interest" description="Disordered" evidence="4">
    <location>
        <begin position="242"/>
        <end position="262"/>
    </location>
</feature>
<dbReference type="KEGG" id="cok:COCCU_08790"/>
<dbReference type="InterPro" id="IPR027417">
    <property type="entry name" value="P-loop_NTPase"/>
</dbReference>
<dbReference type="Gene3D" id="3.40.50.300">
    <property type="entry name" value="P-loop containing nucleotide triphosphate hydrolases"/>
    <property type="match status" value="1"/>
</dbReference>
<dbReference type="InterPro" id="IPR015854">
    <property type="entry name" value="ABC_transpr_LolD-like"/>
</dbReference>
<dbReference type="SMART" id="SM00382">
    <property type="entry name" value="AAA"/>
    <property type="match status" value="1"/>
</dbReference>
<reference evidence="6 7" key="1">
    <citation type="submission" date="2019-11" db="EMBL/GenBank/DDBJ databases">
        <title>Complete genome sequence of Corynebacterium kalinowskii 1959, a novel Corynebacterium species isolated from soil of a small paddock in Vilsendorf, Germany.</title>
        <authorList>
            <person name="Schaffert L."/>
            <person name="Ruwe M."/>
            <person name="Milse J."/>
            <person name="Hanuschka K."/>
            <person name="Ortseifen V."/>
            <person name="Droste J."/>
            <person name="Brandt D."/>
            <person name="Schlueter L."/>
            <person name="Kutter Y."/>
            <person name="Vinke S."/>
            <person name="Viehoefer P."/>
            <person name="Jacob L."/>
            <person name="Luebke N.-C."/>
            <person name="Schulte-Berndt E."/>
            <person name="Hain C."/>
            <person name="Linder M."/>
            <person name="Schmidt P."/>
            <person name="Wollenschlaeger L."/>
            <person name="Luttermann T."/>
            <person name="Thieme E."/>
            <person name="Hassa J."/>
            <person name="Haak M."/>
            <person name="Wittchen M."/>
            <person name="Mentz A."/>
            <person name="Persicke M."/>
            <person name="Busche T."/>
            <person name="Ruckert C."/>
        </authorList>
    </citation>
    <scope>NUCLEOTIDE SEQUENCE [LARGE SCALE GENOMIC DNA]</scope>
    <source>
        <strain evidence="6 7">2039</strain>
    </source>
</reference>
<dbReference type="AlphaFoldDB" id="A0A6B8VQ27"/>
<name>A0A6B8VQ27_9CORY</name>
<dbReference type="InterPro" id="IPR003593">
    <property type="entry name" value="AAA+_ATPase"/>
</dbReference>
<dbReference type="Pfam" id="PF00005">
    <property type="entry name" value="ABC_tran"/>
    <property type="match status" value="1"/>
</dbReference>
<keyword evidence="1" id="KW-0813">Transport</keyword>
<keyword evidence="7" id="KW-1185">Reference proteome</keyword>
<dbReference type="GO" id="GO:0005524">
    <property type="term" value="F:ATP binding"/>
    <property type="evidence" value="ECO:0007669"/>
    <property type="project" value="UniProtKB-KW"/>
</dbReference>
<dbReference type="PANTHER" id="PTHR24220:SF685">
    <property type="entry name" value="ABC TRANSPORTER RELATED"/>
    <property type="match status" value="1"/>
</dbReference>
<evidence type="ECO:0000259" key="5">
    <source>
        <dbReference type="PROSITE" id="PS50893"/>
    </source>
</evidence>
<dbReference type="RefSeq" id="WP_156231148.1">
    <property type="nucleotide sequence ID" value="NZ_CP046455.1"/>
</dbReference>
<feature type="domain" description="ABC transporter" evidence="5">
    <location>
        <begin position="8"/>
        <end position="253"/>
    </location>
</feature>
<dbReference type="PANTHER" id="PTHR24220">
    <property type="entry name" value="IMPORT ATP-BINDING PROTEIN"/>
    <property type="match status" value="1"/>
</dbReference>
<evidence type="ECO:0000313" key="6">
    <source>
        <dbReference type="EMBL" id="QGU07682.1"/>
    </source>
</evidence>
<dbReference type="FunFam" id="3.40.50.300:FF:000032">
    <property type="entry name" value="Export ABC transporter ATP-binding protein"/>
    <property type="match status" value="1"/>
</dbReference>
<dbReference type="InterPro" id="IPR003439">
    <property type="entry name" value="ABC_transporter-like_ATP-bd"/>
</dbReference>
<keyword evidence="2" id="KW-0547">Nucleotide-binding</keyword>
<sequence length="262" mass="28779">MNQQYPVITAEHLRHTFGRGEARVAALDDVSLELPRGRWTSIMGPSGSGKTTLLHCLSGLEVPGAGSIVLNTRSRSAEREVKLSSLSENSRAKLRRSAIGVIFQDFNLVPVLSVKDNILLPGRLSRRRVTTERFNEVTEQLGLSKRLRHLPDQLSGGQRQRVAIARTLLMNPEIIFADEPTGSLDTESGEVVLDLFRKMVDEQGHTLVLVTHDLAAAQHGDRLVRMRDGRIIETLDDMGQNIAVPHAPAPGGKLTSPDHLEG</sequence>
<dbReference type="GO" id="GO:0098796">
    <property type="term" value="C:membrane protein complex"/>
    <property type="evidence" value="ECO:0007669"/>
    <property type="project" value="UniProtKB-ARBA"/>
</dbReference>
<dbReference type="GO" id="GO:0022857">
    <property type="term" value="F:transmembrane transporter activity"/>
    <property type="evidence" value="ECO:0007669"/>
    <property type="project" value="TreeGrafter"/>
</dbReference>
<dbReference type="SUPFAM" id="SSF52540">
    <property type="entry name" value="P-loop containing nucleoside triphosphate hydrolases"/>
    <property type="match status" value="1"/>
</dbReference>
<evidence type="ECO:0000256" key="2">
    <source>
        <dbReference type="ARBA" id="ARBA00022741"/>
    </source>
</evidence>
<keyword evidence="3 6" id="KW-0067">ATP-binding</keyword>
<dbReference type="CDD" id="cd03255">
    <property type="entry name" value="ABC_MJ0796_LolCDE_FtsE"/>
    <property type="match status" value="1"/>
</dbReference>
<accession>A0A6B8VQ27</accession>
<evidence type="ECO:0000256" key="3">
    <source>
        <dbReference type="ARBA" id="ARBA00022840"/>
    </source>
</evidence>